<evidence type="ECO:0000256" key="3">
    <source>
        <dbReference type="ARBA" id="ARBA00022475"/>
    </source>
</evidence>
<feature type="transmembrane region" description="Helical" evidence="8">
    <location>
        <begin position="409"/>
        <end position="428"/>
    </location>
</feature>
<dbReference type="AlphaFoldDB" id="A0A502C6Z9"/>
<sequence>MSDTTETSPPPAPPASGRGGKQRDLTSGPIAATLLVFALPTLGSSVLQSLNGSINAVWIGQFLGETALAATTNANIIMFLLVAAVFGFGMAATILIGQQMGRRDIDAVRRVLGTALGLFTVISILTVGVGWIVAPAILRLLATPAEVYPLALAYLRVIFLAMPPGFLSVLLTMALRGTGDSMTPLKFMALGSLVDVGLNPLFIRGWGPIPAMGIEGSGLATLIANSVALIALVAFIYRRDLVIRLRGAELRYLIPARDLLKTIVVKGFPMGLQMLVVSTSALAMIGLVNRHGTSTTAAYGAANQLWTYVQMPAMAVGAAVSAMAAQNIGAGRWDRVDRITRAGLMMNLALTGGLLTVLTLVDRHVLWLFLGQDPASIGIAVRINLIAGWSFILFGVSMVLAATVRANGAVVGPLVILAIAMFPIRFGIAAVFDPRIGADAIWWSFPAGSLASMILTIGYYRFGGWRRVRLVDTPIAEDGAARVRAGSEPTGKQMPVG</sequence>
<dbReference type="Pfam" id="PF01554">
    <property type="entry name" value="MatE"/>
    <property type="match status" value="2"/>
</dbReference>
<feature type="region of interest" description="Disordered" evidence="7">
    <location>
        <begin position="1"/>
        <end position="23"/>
    </location>
</feature>
<evidence type="ECO:0000256" key="6">
    <source>
        <dbReference type="ARBA" id="ARBA00023136"/>
    </source>
</evidence>
<feature type="transmembrane region" description="Helical" evidence="8">
    <location>
        <begin position="187"/>
        <end position="207"/>
    </location>
</feature>
<evidence type="ECO:0000256" key="4">
    <source>
        <dbReference type="ARBA" id="ARBA00022692"/>
    </source>
</evidence>
<reference evidence="9 10" key="1">
    <citation type="journal article" date="2019" name="Environ. Microbiol.">
        <title>Species interactions and distinct microbial communities in high Arctic permafrost affected cryosols are associated with the CH4 and CO2 gas fluxes.</title>
        <authorList>
            <person name="Altshuler I."/>
            <person name="Hamel J."/>
            <person name="Turney S."/>
            <person name="Magnuson E."/>
            <person name="Levesque R."/>
            <person name="Greer C."/>
            <person name="Whyte L.G."/>
        </authorList>
    </citation>
    <scope>NUCLEOTIDE SEQUENCE [LARGE SCALE GENOMIC DNA]</scope>
    <source>
        <strain evidence="9 10">S5.1</strain>
    </source>
</reference>
<evidence type="ECO:0000313" key="10">
    <source>
        <dbReference type="Proteomes" id="UP000318413"/>
    </source>
</evidence>
<feature type="transmembrane region" description="Helical" evidence="8">
    <location>
        <begin position="342"/>
        <end position="361"/>
    </location>
</feature>
<comment type="subcellular location">
    <subcellularLocation>
        <location evidence="1">Cell inner membrane</location>
        <topology evidence="1">Multi-pass membrane protein</topology>
    </subcellularLocation>
</comment>
<dbReference type="InterPro" id="IPR048279">
    <property type="entry name" value="MdtK-like"/>
</dbReference>
<protein>
    <submittedName>
        <fullName evidence="9">MATE family efflux transporter</fullName>
    </submittedName>
</protein>
<feature type="transmembrane region" description="Helical" evidence="8">
    <location>
        <begin position="153"/>
        <end position="175"/>
    </location>
</feature>
<feature type="transmembrane region" description="Helical" evidence="8">
    <location>
        <begin position="381"/>
        <end position="402"/>
    </location>
</feature>
<keyword evidence="4 8" id="KW-0812">Transmembrane</keyword>
<proteinExistence type="predicted"/>
<keyword evidence="2" id="KW-0813">Transport</keyword>
<dbReference type="PANTHER" id="PTHR43549:SF3">
    <property type="entry name" value="MULTIDRUG RESISTANCE PROTEIN YPNP-RELATED"/>
    <property type="match status" value="1"/>
</dbReference>
<comment type="caution">
    <text evidence="9">The sequence shown here is derived from an EMBL/GenBank/DDBJ whole genome shotgun (WGS) entry which is preliminary data.</text>
</comment>
<feature type="transmembrane region" description="Helical" evidence="8">
    <location>
        <begin position="116"/>
        <end position="141"/>
    </location>
</feature>
<feature type="transmembrane region" description="Helical" evidence="8">
    <location>
        <begin position="440"/>
        <end position="460"/>
    </location>
</feature>
<feature type="transmembrane region" description="Helical" evidence="8">
    <location>
        <begin position="76"/>
        <end position="96"/>
    </location>
</feature>
<keyword evidence="3" id="KW-1003">Cell membrane</keyword>
<dbReference type="OrthoDB" id="9806302at2"/>
<dbReference type="InterPro" id="IPR002528">
    <property type="entry name" value="MATE_fam"/>
</dbReference>
<keyword evidence="5 8" id="KW-1133">Transmembrane helix</keyword>
<evidence type="ECO:0000256" key="5">
    <source>
        <dbReference type="ARBA" id="ARBA00022989"/>
    </source>
</evidence>
<feature type="transmembrane region" description="Helical" evidence="8">
    <location>
        <begin position="219"/>
        <end position="237"/>
    </location>
</feature>
<organism evidence="9 10">
    <name type="scientific">Sphingomonas oligophenolica</name>
    <dbReference type="NCBI Taxonomy" id="301154"/>
    <lineage>
        <taxon>Bacteria</taxon>
        <taxon>Pseudomonadati</taxon>
        <taxon>Pseudomonadota</taxon>
        <taxon>Alphaproteobacteria</taxon>
        <taxon>Sphingomonadales</taxon>
        <taxon>Sphingomonadaceae</taxon>
        <taxon>Sphingomonas</taxon>
    </lineage>
</organism>
<name>A0A502C6Z9_9SPHN</name>
<dbReference type="PIRSF" id="PIRSF006603">
    <property type="entry name" value="DinF"/>
    <property type="match status" value="1"/>
</dbReference>
<feature type="transmembrane region" description="Helical" evidence="8">
    <location>
        <begin position="308"/>
        <end position="330"/>
    </location>
</feature>
<dbReference type="Proteomes" id="UP000318413">
    <property type="component" value="Unassembled WGS sequence"/>
</dbReference>
<dbReference type="RefSeq" id="WP_140872624.1">
    <property type="nucleotide sequence ID" value="NZ_RCZK01000015.1"/>
</dbReference>
<dbReference type="InterPro" id="IPR052031">
    <property type="entry name" value="Membrane_Transporter-Flippase"/>
</dbReference>
<dbReference type="GO" id="GO:0042910">
    <property type="term" value="F:xenobiotic transmembrane transporter activity"/>
    <property type="evidence" value="ECO:0007669"/>
    <property type="project" value="InterPro"/>
</dbReference>
<accession>A0A502C6Z9</accession>
<evidence type="ECO:0000313" key="9">
    <source>
        <dbReference type="EMBL" id="TPG08480.1"/>
    </source>
</evidence>
<evidence type="ECO:0000256" key="8">
    <source>
        <dbReference type="SAM" id="Phobius"/>
    </source>
</evidence>
<gene>
    <name evidence="9" type="ORF">EAH84_14000</name>
</gene>
<dbReference type="GO" id="GO:0005886">
    <property type="term" value="C:plasma membrane"/>
    <property type="evidence" value="ECO:0007669"/>
    <property type="project" value="UniProtKB-SubCell"/>
</dbReference>
<evidence type="ECO:0000256" key="2">
    <source>
        <dbReference type="ARBA" id="ARBA00022448"/>
    </source>
</evidence>
<evidence type="ECO:0000256" key="1">
    <source>
        <dbReference type="ARBA" id="ARBA00004429"/>
    </source>
</evidence>
<dbReference type="GO" id="GO:0015297">
    <property type="term" value="F:antiporter activity"/>
    <property type="evidence" value="ECO:0007669"/>
    <property type="project" value="InterPro"/>
</dbReference>
<dbReference type="PANTHER" id="PTHR43549">
    <property type="entry name" value="MULTIDRUG RESISTANCE PROTEIN YPNP-RELATED"/>
    <property type="match status" value="1"/>
</dbReference>
<dbReference type="CDD" id="cd13138">
    <property type="entry name" value="MATE_yoeA_like"/>
    <property type="match status" value="1"/>
</dbReference>
<dbReference type="EMBL" id="RCZK01000015">
    <property type="protein sequence ID" value="TPG08480.1"/>
    <property type="molecule type" value="Genomic_DNA"/>
</dbReference>
<feature type="transmembrane region" description="Helical" evidence="8">
    <location>
        <begin position="267"/>
        <end position="288"/>
    </location>
</feature>
<dbReference type="NCBIfam" id="TIGR00797">
    <property type="entry name" value="matE"/>
    <property type="match status" value="1"/>
</dbReference>
<evidence type="ECO:0000256" key="7">
    <source>
        <dbReference type="SAM" id="MobiDB-lite"/>
    </source>
</evidence>
<keyword evidence="10" id="KW-1185">Reference proteome</keyword>
<keyword evidence="6 8" id="KW-0472">Membrane</keyword>